<dbReference type="EMBL" id="CAMXCT030000251">
    <property type="protein sequence ID" value="CAL4763512.1"/>
    <property type="molecule type" value="Genomic_DNA"/>
</dbReference>
<accession>A0A9P1BNK6</accession>
<name>A0A9P1BNK6_9DINO</name>
<keyword evidence="1" id="KW-0472">Membrane</keyword>
<evidence type="ECO:0000313" key="2">
    <source>
        <dbReference type="EMBL" id="CAI3976200.1"/>
    </source>
</evidence>
<proteinExistence type="predicted"/>
<feature type="transmembrane region" description="Helical" evidence="1">
    <location>
        <begin position="68"/>
        <end position="86"/>
    </location>
</feature>
<dbReference type="EMBL" id="CAMXCT030000251">
    <property type="protein sequence ID" value="CAL4763511.1"/>
    <property type="molecule type" value="Genomic_DNA"/>
</dbReference>
<dbReference type="Proteomes" id="UP001152797">
    <property type="component" value="Unassembled WGS sequence"/>
</dbReference>
<evidence type="ECO:0000313" key="3">
    <source>
        <dbReference type="EMBL" id="CAL1129574.1"/>
    </source>
</evidence>
<reference evidence="2" key="1">
    <citation type="submission" date="2022-10" db="EMBL/GenBank/DDBJ databases">
        <authorList>
            <person name="Chen Y."/>
            <person name="Dougan E. K."/>
            <person name="Chan C."/>
            <person name="Rhodes N."/>
            <person name="Thang M."/>
        </authorList>
    </citation>
    <scope>NUCLEOTIDE SEQUENCE</scope>
</reference>
<dbReference type="EMBL" id="CAMXCT020000251">
    <property type="protein sequence ID" value="CAL1129574.1"/>
    <property type="molecule type" value="Genomic_DNA"/>
</dbReference>
<dbReference type="AlphaFoldDB" id="A0A9P1BNK6"/>
<keyword evidence="1" id="KW-1133">Transmembrane helix</keyword>
<organism evidence="2">
    <name type="scientific">Cladocopium goreaui</name>
    <dbReference type="NCBI Taxonomy" id="2562237"/>
    <lineage>
        <taxon>Eukaryota</taxon>
        <taxon>Sar</taxon>
        <taxon>Alveolata</taxon>
        <taxon>Dinophyceae</taxon>
        <taxon>Suessiales</taxon>
        <taxon>Symbiodiniaceae</taxon>
        <taxon>Cladocopium</taxon>
    </lineage>
</organism>
<comment type="caution">
    <text evidence="2">The sequence shown here is derived from an EMBL/GenBank/DDBJ whole genome shotgun (WGS) entry which is preliminary data.</text>
</comment>
<reference evidence="3" key="2">
    <citation type="submission" date="2024-04" db="EMBL/GenBank/DDBJ databases">
        <authorList>
            <person name="Chen Y."/>
            <person name="Shah S."/>
            <person name="Dougan E. K."/>
            <person name="Thang M."/>
            <person name="Chan C."/>
        </authorList>
    </citation>
    <scope>NUCLEOTIDE SEQUENCE [LARGE SCALE GENOMIC DNA]</scope>
</reference>
<dbReference type="OrthoDB" id="425719at2759"/>
<protein>
    <submittedName>
        <fullName evidence="4">Ion transport domain-containing protein</fullName>
    </submittedName>
</protein>
<keyword evidence="5" id="KW-1185">Reference proteome</keyword>
<sequence>MCCVANDPTNTCSAPSFPLNQFAQREDLLFVLSCVMRGPRASPTKSQELLDVAIWDIRIKHFISAARVYVHVTAVATIGLVCAMFAQPTSMPPLQVSMALLGWIQHHVVATETLTMNKARMRLLVLLHYVQCGAFVYGLPSDCEHAILTSALVLTIRFTISLLSADIGTAVPAQALFMMHEIWIAWKRDPSTATTVFWYQLIASSAILAVSGLVEFSTRSRIAMLLNSESMVVSFRQMLRGLCDGELLLDGNLRVVGKVECLRRLLMTSDDFSNQSFEELLVEEERPRFLRFMFENLESTMTGADDNKLMSAPPCLRVSLKGAGHRIGVDLFHVKMPPLFGQETYHLVALREDSDFRQAAEAFAEAAPDSTPALPQIEEKGTKTAGVGSSVARSDRSVPQVSSNSLIQICPELQEMTLLVDASTPLLDVEQAHLSFVRRGDEFDCSMPSLRRIVRPTDWGTVRSDLREFALTAGSMQSAAQQKDVLKTKLRLQDDAKRCVEARDVQVSAFSPPASAGGSEPMLRKLCLQIGGLRVVDKPKPRCELQGVHECQSDESEGDLSEVSAL</sequence>
<evidence type="ECO:0000256" key="1">
    <source>
        <dbReference type="SAM" id="Phobius"/>
    </source>
</evidence>
<evidence type="ECO:0000313" key="4">
    <source>
        <dbReference type="EMBL" id="CAL4763511.1"/>
    </source>
</evidence>
<evidence type="ECO:0000313" key="5">
    <source>
        <dbReference type="Proteomes" id="UP001152797"/>
    </source>
</evidence>
<keyword evidence="1" id="KW-0812">Transmembrane</keyword>
<dbReference type="EMBL" id="CAMXCT010000251">
    <property type="protein sequence ID" value="CAI3976199.1"/>
    <property type="molecule type" value="Genomic_DNA"/>
</dbReference>
<dbReference type="EMBL" id="CAMXCT020000251">
    <property type="protein sequence ID" value="CAL1129575.1"/>
    <property type="molecule type" value="Genomic_DNA"/>
</dbReference>
<dbReference type="EMBL" id="CAMXCT010000251">
    <property type="protein sequence ID" value="CAI3976200.1"/>
    <property type="molecule type" value="Genomic_DNA"/>
</dbReference>
<gene>
    <name evidence="2" type="ORF">C1SCF055_LOCUS4441</name>
</gene>